<dbReference type="InterPro" id="IPR006865">
    <property type="entry name" value="DUF629"/>
</dbReference>
<feature type="coiled-coil region" evidence="3">
    <location>
        <begin position="229"/>
        <end position="256"/>
    </location>
</feature>
<keyword evidence="2" id="KW-0378">Hydrolase</keyword>
<evidence type="ECO:0000256" key="2">
    <source>
        <dbReference type="ARBA" id="ARBA00022801"/>
    </source>
</evidence>
<keyword evidence="1" id="KW-0833">Ubl conjugation pathway</keyword>
<dbReference type="OMA" id="ERACVIN"/>
<name>A0A5P1FK95_ASPOF</name>
<dbReference type="Gramene" id="ONK77359">
    <property type="protein sequence ID" value="ONK77359"/>
    <property type="gene ID" value="A4U43_C02F5710"/>
</dbReference>
<feature type="region of interest" description="Disordered" evidence="4">
    <location>
        <begin position="302"/>
        <end position="342"/>
    </location>
</feature>
<dbReference type="Proteomes" id="UP000243459">
    <property type="component" value="Chromosome 2"/>
</dbReference>
<keyword evidence="7" id="KW-1185">Reference proteome</keyword>
<feature type="compositionally biased region" description="Basic and acidic residues" evidence="4">
    <location>
        <begin position="433"/>
        <end position="448"/>
    </location>
</feature>
<dbReference type="InterPro" id="IPR052398">
    <property type="entry name" value="Ubiquitin_hydrolase_53/54"/>
</dbReference>
<dbReference type="EMBL" id="CM007382">
    <property type="protein sequence ID" value="ONK77359.1"/>
    <property type="molecule type" value="Genomic_DNA"/>
</dbReference>
<dbReference type="PANTHER" id="PTHR22975">
    <property type="entry name" value="UBIQUITIN SPECIFIC PROTEINASE"/>
    <property type="match status" value="1"/>
</dbReference>
<dbReference type="AlphaFoldDB" id="A0A5P1FK95"/>
<sequence length="465" mass="53651">MWQHVLKEHLQEPSEELKSLFPKQLDQDWADKIVQGSWEPIEIHAKTANDNLQWPLSTDTERRNHLRRIKYNFWMLITNNCLSMSHIDNVLKYAMGEVQVLPSAQELQNVQTGDQLILSIRLLDSLQLKVLFDFLESLMKACKLGTYAESHGPSHDAFLDSPEDDIRIGVTLDDSFLYIDLDMKSLSSSENTSSPHDETWSPPDVNSIVCWLYEDQDLTEKIDPSTQRHDKAVKYLKKLENEYEELTLNCSQKCKLLEYQDALKCLKHKCENEFVETSASAESQIQCKKELAERAESGDDFVVSNSSDISTEEEAFEESRNRDGSVNQPDNNDENNSRTNSKNNSCINSAFMEIDETSNEKLCIADAKIMKNIATIRHLQLNFERACVINDRVYLIPLLRDYMKEALELRLIESEPHVEDSFTEPLHDDEENIDKREYSQKQLRETSRGKKKGSSSKKSKGRKSR</sequence>
<dbReference type="GO" id="GO:0016787">
    <property type="term" value="F:hydrolase activity"/>
    <property type="evidence" value="ECO:0007669"/>
    <property type="project" value="UniProtKB-KW"/>
</dbReference>
<evidence type="ECO:0000313" key="7">
    <source>
        <dbReference type="Proteomes" id="UP000243459"/>
    </source>
</evidence>
<evidence type="ECO:0000256" key="1">
    <source>
        <dbReference type="ARBA" id="ARBA00022786"/>
    </source>
</evidence>
<evidence type="ECO:0000259" key="5">
    <source>
        <dbReference type="Pfam" id="PF04780"/>
    </source>
</evidence>
<reference evidence="7" key="1">
    <citation type="journal article" date="2017" name="Nat. Commun.">
        <title>The asparagus genome sheds light on the origin and evolution of a young Y chromosome.</title>
        <authorList>
            <person name="Harkess A."/>
            <person name="Zhou J."/>
            <person name="Xu C."/>
            <person name="Bowers J.E."/>
            <person name="Van der Hulst R."/>
            <person name="Ayyampalayam S."/>
            <person name="Mercati F."/>
            <person name="Riccardi P."/>
            <person name="McKain M.R."/>
            <person name="Kakrana A."/>
            <person name="Tang H."/>
            <person name="Ray J."/>
            <person name="Groenendijk J."/>
            <person name="Arikit S."/>
            <person name="Mathioni S.M."/>
            <person name="Nakano M."/>
            <person name="Shan H."/>
            <person name="Telgmann-Rauber A."/>
            <person name="Kanno A."/>
            <person name="Yue Z."/>
            <person name="Chen H."/>
            <person name="Li W."/>
            <person name="Chen Y."/>
            <person name="Xu X."/>
            <person name="Zhang Y."/>
            <person name="Luo S."/>
            <person name="Chen H."/>
            <person name="Gao J."/>
            <person name="Mao Z."/>
            <person name="Pires J.C."/>
            <person name="Luo M."/>
            <person name="Kudrna D."/>
            <person name="Wing R.A."/>
            <person name="Meyers B.C."/>
            <person name="Yi K."/>
            <person name="Kong H."/>
            <person name="Lavrijsen P."/>
            <person name="Sunseri F."/>
            <person name="Falavigna A."/>
            <person name="Ye Y."/>
            <person name="Leebens-Mack J.H."/>
            <person name="Chen G."/>
        </authorList>
    </citation>
    <scope>NUCLEOTIDE SEQUENCE [LARGE SCALE GENOMIC DNA]</scope>
    <source>
        <strain evidence="7">cv. DH0086</strain>
    </source>
</reference>
<proteinExistence type="predicted"/>
<dbReference type="Pfam" id="PF04780">
    <property type="entry name" value="DUF629"/>
    <property type="match status" value="1"/>
</dbReference>
<feature type="region of interest" description="Disordered" evidence="4">
    <location>
        <begin position="419"/>
        <end position="465"/>
    </location>
</feature>
<evidence type="ECO:0000256" key="3">
    <source>
        <dbReference type="SAM" id="Coils"/>
    </source>
</evidence>
<keyword evidence="3" id="KW-0175">Coiled coil</keyword>
<feature type="domain" description="DUF629" evidence="5">
    <location>
        <begin position="3"/>
        <end position="297"/>
    </location>
</feature>
<evidence type="ECO:0000313" key="6">
    <source>
        <dbReference type="EMBL" id="ONK77359.1"/>
    </source>
</evidence>
<organism evidence="6 7">
    <name type="scientific">Asparagus officinalis</name>
    <name type="common">Garden asparagus</name>
    <dbReference type="NCBI Taxonomy" id="4686"/>
    <lineage>
        <taxon>Eukaryota</taxon>
        <taxon>Viridiplantae</taxon>
        <taxon>Streptophyta</taxon>
        <taxon>Embryophyta</taxon>
        <taxon>Tracheophyta</taxon>
        <taxon>Spermatophyta</taxon>
        <taxon>Magnoliopsida</taxon>
        <taxon>Liliopsida</taxon>
        <taxon>Asparagales</taxon>
        <taxon>Asparagaceae</taxon>
        <taxon>Asparagoideae</taxon>
        <taxon>Asparagus</taxon>
    </lineage>
</organism>
<accession>A0A5P1FK95</accession>
<gene>
    <name evidence="6" type="ORF">A4U43_C02F5710</name>
</gene>
<dbReference type="PANTHER" id="PTHR22975:SF19">
    <property type="entry name" value="EXPRESSED PROTEIN"/>
    <property type="match status" value="1"/>
</dbReference>
<feature type="compositionally biased region" description="Basic residues" evidence="4">
    <location>
        <begin position="449"/>
        <end position="465"/>
    </location>
</feature>
<evidence type="ECO:0000256" key="4">
    <source>
        <dbReference type="SAM" id="MobiDB-lite"/>
    </source>
</evidence>
<protein>
    <recommendedName>
        <fullName evidence="5">DUF629 domain-containing protein</fullName>
    </recommendedName>
</protein>